<accession>A0A966L4Z4</accession>
<dbReference type="AlphaFoldDB" id="A0A966L4Z4"/>
<name>A0A966L4Z4_MICAE</name>
<dbReference type="Pfam" id="PF07589">
    <property type="entry name" value="PEP-CTERM"/>
    <property type="match status" value="1"/>
</dbReference>
<reference evidence="3" key="1">
    <citation type="journal article" date="2019" name="Mol. Ecol.">
        <title>Genome evolution and host-microbiome shifts correspond with intraspecific niche divergence within harmful algal bloom-forming Microcystis aeruginosa.</title>
        <authorList>
            <person name="Jackrel S.L."/>
            <person name="White J.D."/>
            <person name="Evans J.T."/>
            <person name="Buffin K."/>
            <person name="Hayden K."/>
            <person name="Sarnelle O."/>
            <person name="Denef V.J."/>
        </authorList>
    </citation>
    <scope>NUCLEOTIDE SEQUENCE</scope>
    <source>
        <strain evidence="3">G11-04</strain>
    </source>
</reference>
<proteinExistence type="predicted"/>
<gene>
    <name evidence="3" type="ORF">GPJ16_10035</name>
</gene>
<dbReference type="EMBL" id="JAADAI010000109">
    <property type="protein sequence ID" value="NCS57263.1"/>
    <property type="molecule type" value="Genomic_DNA"/>
</dbReference>
<keyword evidence="1" id="KW-1133">Transmembrane helix</keyword>
<dbReference type="Proteomes" id="UP000799330">
    <property type="component" value="Unassembled WGS sequence"/>
</dbReference>
<comment type="caution">
    <text evidence="3">The sequence shown here is derived from an EMBL/GenBank/DDBJ whole genome shotgun (WGS) entry which is preliminary data.</text>
</comment>
<dbReference type="InterPro" id="IPR013424">
    <property type="entry name" value="Ice-binding_C"/>
</dbReference>
<keyword evidence="1" id="KW-0472">Membrane</keyword>
<feature type="domain" description="Ice-binding protein C-terminal" evidence="2">
    <location>
        <begin position="243"/>
        <end position="267"/>
    </location>
</feature>
<evidence type="ECO:0000313" key="4">
    <source>
        <dbReference type="Proteomes" id="UP000799330"/>
    </source>
</evidence>
<protein>
    <submittedName>
        <fullName evidence="3">PEP-CTERM sorting domain-containing protein</fullName>
    </submittedName>
</protein>
<sequence>MLEAEIDEAKRMANKITTITLATGVFLGCAVIKTPVVNSAPTLLGPTPYLSFNDSPFKNVSFSYFHLENFEDGSLNVPGVTASSASGLPVSVPGPDFYRDSVDIDDGVIDGNGQQGHALYEQGNGIIGGFKFNFNVNILGNLPTHVGIVWTDSYSSLGGPPETDQTPLTFQGFDAQGNSLGTIALSQGQIGDNRFDGTTVDDRFFGVINLAGISAISISQTLIDGGFEVDHLQYGFFSQSSQPVSEPSTVFGLLGFGLFGLGVFCKRTVSANWI</sequence>
<organism evidence="3 4">
    <name type="scientific">Microcystis aeruginosa G11-04</name>
    <dbReference type="NCBI Taxonomy" id="2685956"/>
    <lineage>
        <taxon>Bacteria</taxon>
        <taxon>Bacillati</taxon>
        <taxon>Cyanobacteriota</taxon>
        <taxon>Cyanophyceae</taxon>
        <taxon>Oscillatoriophycideae</taxon>
        <taxon>Chroococcales</taxon>
        <taxon>Microcystaceae</taxon>
        <taxon>Microcystis</taxon>
    </lineage>
</organism>
<evidence type="ECO:0000259" key="2">
    <source>
        <dbReference type="Pfam" id="PF07589"/>
    </source>
</evidence>
<feature type="transmembrane region" description="Helical" evidence="1">
    <location>
        <begin position="248"/>
        <end position="265"/>
    </location>
</feature>
<keyword evidence="1" id="KW-0812">Transmembrane</keyword>
<evidence type="ECO:0000256" key="1">
    <source>
        <dbReference type="SAM" id="Phobius"/>
    </source>
</evidence>
<evidence type="ECO:0000313" key="3">
    <source>
        <dbReference type="EMBL" id="NCS57263.1"/>
    </source>
</evidence>